<feature type="region of interest" description="Disordered" evidence="1">
    <location>
        <begin position="69"/>
        <end position="105"/>
    </location>
</feature>
<evidence type="ECO:0000313" key="2">
    <source>
        <dbReference type="EMBL" id="CBH96129.1"/>
    </source>
</evidence>
<evidence type="ECO:0000256" key="1">
    <source>
        <dbReference type="SAM" id="MobiDB-lite"/>
    </source>
</evidence>
<protein>
    <submittedName>
        <fullName evidence="2">Uncharacterized protein</fullName>
    </submittedName>
</protein>
<feature type="compositionally biased region" description="Low complexity" evidence="1">
    <location>
        <begin position="86"/>
        <end position="105"/>
    </location>
</feature>
<accession>E6PMH7</accession>
<organism evidence="2">
    <name type="scientific">mine drainage metagenome</name>
    <dbReference type="NCBI Taxonomy" id="410659"/>
    <lineage>
        <taxon>unclassified sequences</taxon>
        <taxon>metagenomes</taxon>
        <taxon>ecological metagenomes</taxon>
    </lineage>
</organism>
<comment type="caution">
    <text evidence="2">The sequence shown here is derived from an EMBL/GenBank/DDBJ whole genome shotgun (WGS) entry which is preliminary data.</text>
</comment>
<dbReference type="EMBL" id="CABM01000020">
    <property type="protein sequence ID" value="CBH96129.1"/>
    <property type="molecule type" value="Genomic_DNA"/>
</dbReference>
<proteinExistence type="predicted"/>
<dbReference type="AlphaFoldDB" id="E6PMH7"/>
<gene>
    <name evidence="2" type="ORF">CARN2_1119</name>
</gene>
<sequence>MKPAHLVLVCCALSLGAAAWAKLPPPSPEAKAKAEEAAAKAKWGDKVAAYQLCQAQNKVAADYYAHAKQQGESTQPPVATPACVDPGPFAYAPPEAAPAPSADKK</sequence>
<reference evidence="2" key="1">
    <citation type="submission" date="2009-10" db="EMBL/GenBank/DDBJ databases">
        <title>Diversity of trophic interactions inside an arsenic-rich microbial ecosystem.</title>
        <authorList>
            <person name="Bertin P.N."/>
            <person name="Heinrich-Salmeron A."/>
            <person name="Pelletier E."/>
            <person name="Goulhen-Chollet F."/>
            <person name="Arsene-Ploetze F."/>
            <person name="Gallien S."/>
            <person name="Calteau A."/>
            <person name="Vallenet D."/>
            <person name="Casiot C."/>
            <person name="Chane-Woon-Ming B."/>
            <person name="Giloteaux L."/>
            <person name="Barakat M."/>
            <person name="Bonnefoy V."/>
            <person name="Bruneel O."/>
            <person name="Chandler M."/>
            <person name="Cleiss J."/>
            <person name="Duran R."/>
            <person name="Elbaz-Poulichet F."/>
            <person name="Fonknechten N."/>
            <person name="Lauga B."/>
            <person name="Mornico D."/>
            <person name="Ortet P."/>
            <person name="Schaeffer C."/>
            <person name="Siguier P."/>
            <person name="Alexander Thil Smith A."/>
            <person name="Van Dorsselaer A."/>
            <person name="Weissenbach J."/>
            <person name="Medigue C."/>
            <person name="Le Paslier D."/>
        </authorList>
    </citation>
    <scope>NUCLEOTIDE SEQUENCE</scope>
</reference>
<name>E6PMH7_9ZZZZ</name>